<proteinExistence type="predicted"/>
<protein>
    <submittedName>
        <fullName evidence="1">DUF1269 domain-containing protein</fullName>
    </submittedName>
</protein>
<name>A0ABW0G5Z6_9PROT</name>
<evidence type="ECO:0000313" key="2">
    <source>
        <dbReference type="Proteomes" id="UP001596166"/>
    </source>
</evidence>
<keyword evidence="2" id="KW-1185">Reference proteome</keyword>
<comment type="caution">
    <text evidence="1">The sequence shown here is derived from an EMBL/GenBank/DDBJ whole genome shotgun (WGS) entry which is preliminary data.</text>
</comment>
<organism evidence="1 2">
    <name type="scientific">Azospirillum himalayense</name>
    <dbReference type="NCBI Taxonomy" id="654847"/>
    <lineage>
        <taxon>Bacteria</taxon>
        <taxon>Pseudomonadati</taxon>
        <taxon>Pseudomonadota</taxon>
        <taxon>Alphaproteobacteria</taxon>
        <taxon>Rhodospirillales</taxon>
        <taxon>Azospirillaceae</taxon>
        <taxon>Azospirillum</taxon>
    </lineage>
</organism>
<dbReference type="InterPro" id="IPR009200">
    <property type="entry name" value="DUF1269_membrane"/>
</dbReference>
<sequence>MTRFRLKLGTRDEWFRLRDGMEADIHGLKGLKHWFALQGDDDEVVVVAIHDPGWSAEAAMPDALKLWQRIAHLMSDLIVIAYDEESKAEDVRSTLLRLQKEYLVDLEDAVVVTKTEDGKVRLNQPYNIVPASIASGSLWGLLVGMLFLNPLLGVAAGAASGALAGALTDIGIDDGFMRELGEAFEPGTSALFILVREARLGKVLPEISRYGGKVLRTSLPKEQEVKIQAALMGEARNQATRQAA</sequence>
<evidence type="ECO:0000313" key="1">
    <source>
        <dbReference type="EMBL" id="MFC5356440.1"/>
    </source>
</evidence>
<dbReference type="Pfam" id="PF06897">
    <property type="entry name" value="DUF1269"/>
    <property type="match status" value="1"/>
</dbReference>
<dbReference type="RefSeq" id="WP_376996020.1">
    <property type="nucleotide sequence ID" value="NZ_JBHSLC010000028.1"/>
</dbReference>
<gene>
    <name evidence="1" type="ORF">ACFPMG_15615</name>
</gene>
<reference evidence="2" key="1">
    <citation type="journal article" date="2019" name="Int. J. Syst. Evol. Microbiol.">
        <title>The Global Catalogue of Microorganisms (GCM) 10K type strain sequencing project: providing services to taxonomists for standard genome sequencing and annotation.</title>
        <authorList>
            <consortium name="The Broad Institute Genomics Platform"/>
            <consortium name="The Broad Institute Genome Sequencing Center for Infectious Disease"/>
            <person name="Wu L."/>
            <person name="Ma J."/>
        </authorList>
    </citation>
    <scope>NUCLEOTIDE SEQUENCE [LARGE SCALE GENOMIC DNA]</scope>
    <source>
        <strain evidence="2">CCUG 58760</strain>
    </source>
</reference>
<accession>A0ABW0G5Z6</accession>
<dbReference type="Proteomes" id="UP001596166">
    <property type="component" value="Unassembled WGS sequence"/>
</dbReference>
<dbReference type="EMBL" id="JBHSLC010000028">
    <property type="protein sequence ID" value="MFC5356440.1"/>
    <property type="molecule type" value="Genomic_DNA"/>
</dbReference>